<comment type="caution">
    <text evidence="1">The sequence shown here is derived from an EMBL/GenBank/DDBJ whole genome shotgun (WGS) entry which is preliminary data.</text>
</comment>
<proteinExistence type="predicted"/>
<sequence>MIGELCPSWVPNNRPCLVSDIADPFLDSTFTKEELSFALADVKLSSSPGLDGIDYKMIVQLPNEAKLVLLELLNQIFTSQDHQNTNTAIERVKEAMDDVCSYLDSLGLDLSVKKTQFCIFDKRNGRKVNSPKWNITVRGAAWGYSSSTPCNVILAEAKEPPLDIRFRYLASNFLARAASRIDHKVLLVLQEVADLEDTPTLINRDGRVNLVVSFREIDKYRHLIMSSNGPLCYEYGFESIMHHPQVSFDEGEEINGSKRCQELFRDIFDEFLTSWTCIFTDGSKDDKAPFGGFSVVLPLEEVELEFRAPRQASIFTLEVMAIYHALKFIEQSPFRCFTPGVYFKPWCLTKWWVKNPI</sequence>
<keyword evidence="2" id="KW-1185">Reference proteome</keyword>
<dbReference type="EMBL" id="CAJNRD030001121">
    <property type="protein sequence ID" value="CAG5096777.1"/>
    <property type="molecule type" value="Genomic_DNA"/>
</dbReference>
<dbReference type="Proteomes" id="UP000786811">
    <property type="component" value="Unassembled WGS sequence"/>
</dbReference>
<organism evidence="1 2">
    <name type="scientific">Cotesia congregata</name>
    <name type="common">Parasitoid wasp</name>
    <name type="synonym">Apanteles congregatus</name>
    <dbReference type="NCBI Taxonomy" id="51543"/>
    <lineage>
        <taxon>Eukaryota</taxon>
        <taxon>Metazoa</taxon>
        <taxon>Ecdysozoa</taxon>
        <taxon>Arthropoda</taxon>
        <taxon>Hexapoda</taxon>
        <taxon>Insecta</taxon>
        <taxon>Pterygota</taxon>
        <taxon>Neoptera</taxon>
        <taxon>Endopterygota</taxon>
        <taxon>Hymenoptera</taxon>
        <taxon>Apocrita</taxon>
        <taxon>Ichneumonoidea</taxon>
        <taxon>Braconidae</taxon>
        <taxon>Microgastrinae</taxon>
        <taxon>Cotesia</taxon>
    </lineage>
</organism>
<gene>
    <name evidence="1" type="ORF">HICCMSTLAB_LOCUS8380</name>
</gene>
<protein>
    <submittedName>
        <fullName evidence="1">Uncharacterized protein</fullName>
    </submittedName>
</protein>
<evidence type="ECO:0000313" key="1">
    <source>
        <dbReference type="EMBL" id="CAG5096777.1"/>
    </source>
</evidence>
<accession>A0A8J2HES9</accession>
<dbReference type="InterPro" id="IPR012337">
    <property type="entry name" value="RNaseH-like_sf"/>
</dbReference>
<dbReference type="SUPFAM" id="SSF53098">
    <property type="entry name" value="Ribonuclease H-like"/>
    <property type="match status" value="1"/>
</dbReference>
<name>A0A8J2HES9_COTCN</name>
<evidence type="ECO:0000313" key="2">
    <source>
        <dbReference type="Proteomes" id="UP000786811"/>
    </source>
</evidence>
<reference evidence="1" key="1">
    <citation type="submission" date="2021-04" db="EMBL/GenBank/DDBJ databases">
        <authorList>
            <person name="Chebbi M.A.C M."/>
        </authorList>
    </citation>
    <scope>NUCLEOTIDE SEQUENCE</scope>
</reference>
<dbReference type="AlphaFoldDB" id="A0A8J2HES9"/>
<dbReference type="OrthoDB" id="7701509at2759"/>